<dbReference type="EMBL" id="CP036498">
    <property type="protein sequence ID" value="QUS42067.1"/>
    <property type="molecule type" value="Genomic_DNA"/>
</dbReference>
<dbReference type="SUPFAM" id="SSF51182">
    <property type="entry name" value="RmlC-like cupins"/>
    <property type="match status" value="1"/>
</dbReference>
<dbReference type="InterPro" id="IPR014710">
    <property type="entry name" value="RmlC-like_jellyroll"/>
</dbReference>
<dbReference type="PANTHER" id="PTHR36448">
    <property type="entry name" value="BLR7373 PROTEIN"/>
    <property type="match status" value="1"/>
</dbReference>
<evidence type="ECO:0000313" key="1">
    <source>
        <dbReference type="EMBL" id="QUS42067.1"/>
    </source>
</evidence>
<gene>
    <name evidence="1" type="ORF">RPMA_27030</name>
</gene>
<proteinExistence type="predicted"/>
<organism evidence="1 2">
    <name type="scientific">Tardiphaga alba</name>
    <dbReference type="NCBI Taxonomy" id="340268"/>
    <lineage>
        <taxon>Bacteria</taxon>
        <taxon>Pseudomonadati</taxon>
        <taxon>Pseudomonadota</taxon>
        <taxon>Alphaproteobacteria</taxon>
        <taxon>Hyphomicrobiales</taxon>
        <taxon>Nitrobacteraceae</taxon>
        <taxon>Tardiphaga</taxon>
    </lineage>
</organism>
<dbReference type="InterPro" id="IPR011051">
    <property type="entry name" value="RmlC_Cupin_sf"/>
</dbReference>
<evidence type="ECO:0000313" key="2">
    <source>
        <dbReference type="Proteomes" id="UP000682843"/>
    </source>
</evidence>
<accession>A0ABX8AFL4</accession>
<dbReference type="RefSeq" id="WP_211910803.1">
    <property type="nucleotide sequence ID" value="NZ_CP036498.1"/>
</dbReference>
<sequence>MPLKDQIKNVARKFIEDRPDATALKKLTRPRKPLAVRFADDGIVPNNPRLPSIVYRGAIAVDRDGFDAAAVIDALFELNGWTRSWRDTVYNFVHYHSQIHEVLGVSKGSAKLECGGVKGRVLYLKAGDVIALPAGTGHRLIESTRDFKVVGAYPKTGTYDEVTDTRDRIEAKKRISKVRKPLKDPVYGRMGPLSRLWGRSRSREG</sequence>
<dbReference type="InterPro" id="IPR047121">
    <property type="entry name" value="YjiB-like"/>
</dbReference>
<dbReference type="InterPro" id="IPR014500">
    <property type="entry name" value="UCP019307_cupin"/>
</dbReference>
<keyword evidence="2" id="KW-1185">Reference proteome</keyword>
<dbReference type="PIRSF" id="PIRSF019307">
    <property type="entry name" value="UCP019307"/>
    <property type="match status" value="1"/>
</dbReference>
<dbReference type="Gene3D" id="2.60.120.10">
    <property type="entry name" value="Jelly Rolls"/>
    <property type="match status" value="1"/>
</dbReference>
<protein>
    <submittedName>
        <fullName evidence="1">Cupin</fullName>
    </submittedName>
</protein>
<reference evidence="1 2" key="1">
    <citation type="submission" date="2019-02" db="EMBL/GenBank/DDBJ databases">
        <title>Emended description of the genus Rhodopseudomonas and description of Rhodopseudomonas albus sp. nov., a non-phototrophic, heavy-metal-tolerant bacterium isolated from garden soil.</title>
        <authorList>
            <person name="Bao Z."/>
            <person name="Cao W.W."/>
            <person name="Sato Y."/>
            <person name="Nishizawa T."/>
            <person name="Zhao J."/>
            <person name="Guo Y."/>
            <person name="Ohta H."/>
        </authorList>
    </citation>
    <scope>NUCLEOTIDE SEQUENCE [LARGE SCALE GENOMIC DNA]</scope>
    <source>
        <strain evidence="1 2">SK50-23</strain>
    </source>
</reference>
<dbReference type="Proteomes" id="UP000682843">
    <property type="component" value="Chromosome"/>
</dbReference>
<name>A0ABX8AFL4_9BRAD</name>
<dbReference type="PANTHER" id="PTHR36448:SF2">
    <property type="entry name" value="CUPIN TYPE-1 DOMAIN-CONTAINING PROTEIN"/>
    <property type="match status" value="1"/>
</dbReference>
<dbReference type="CDD" id="cd02219">
    <property type="entry name" value="cupin_YjlB-like"/>
    <property type="match status" value="1"/>
</dbReference>